<evidence type="ECO:0000256" key="1">
    <source>
        <dbReference type="ARBA" id="ARBA00004196"/>
    </source>
</evidence>
<name>A0A3B0CIM6_9BACL</name>
<keyword evidence="5" id="KW-1133">Transmembrane helix</keyword>
<feature type="transmembrane region" description="Helical" evidence="5">
    <location>
        <begin position="9"/>
        <end position="28"/>
    </location>
</feature>
<feature type="compositionally biased region" description="Gly residues" evidence="4">
    <location>
        <begin position="541"/>
        <end position="563"/>
    </location>
</feature>
<feature type="coiled-coil region" evidence="3">
    <location>
        <begin position="99"/>
        <end position="133"/>
    </location>
</feature>
<keyword evidence="5" id="KW-0812">Transmembrane</keyword>
<evidence type="ECO:0000256" key="5">
    <source>
        <dbReference type="SAM" id="Phobius"/>
    </source>
</evidence>
<proteinExistence type="predicted"/>
<keyword evidence="5" id="KW-0472">Membrane</keyword>
<dbReference type="Gene3D" id="2.40.420.20">
    <property type="match status" value="1"/>
</dbReference>
<dbReference type="EMBL" id="RBAH01000008">
    <property type="protein sequence ID" value="RKN84558.1"/>
    <property type="molecule type" value="Genomic_DNA"/>
</dbReference>
<dbReference type="PANTHER" id="PTHR32347">
    <property type="entry name" value="EFFLUX SYSTEM COMPONENT YKNX-RELATED"/>
    <property type="match status" value="1"/>
</dbReference>
<dbReference type="GO" id="GO:0030313">
    <property type="term" value="C:cell envelope"/>
    <property type="evidence" value="ECO:0007669"/>
    <property type="project" value="UniProtKB-SubCell"/>
</dbReference>
<reference evidence="7 8" key="1">
    <citation type="journal article" date="2007" name="Int. J. Syst. Evol. Microbiol.">
        <title>Paenibacillus ginsengarvi sp. nov., isolated from soil from ginseng cultivation.</title>
        <authorList>
            <person name="Yoon M.H."/>
            <person name="Ten L.N."/>
            <person name="Im W.T."/>
        </authorList>
    </citation>
    <scope>NUCLEOTIDE SEQUENCE [LARGE SCALE GENOMIC DNA]</scope>
    <source>
        <strain evidence="7 8">KCTC 13059</strain>
    </source>
</reference>
<dbReference type="Gene3D" id="2.40.30.170">
    <property type="match status" value="1"/>
</dbReference>
<dbReference type="InterPro" id="IPR058627">
    <property type="entry name" value="MdtA-like_C"/>
</dbReference>
<evidence type="ECO:0000256" key="2">
    <source>
        <dbReference type="ARBA" id="ARBA00023054"/>
    </source>
</evidence>
<comment type="subcellular location">
    <subcellularLocation>
        <location evidence="1">Cell envelope</location>
    </subcellularLocation>
</comment>
<evidence type="ECO:0000313" key="8">
    <source>
        <dbReference type="Proteomes" id="UP000282311"/>
    </source>
</evidence>
<dbReference type="Pfam" id="PF25967">
    <property type="entry name" value="RND-MFP_C"/>
    <property type="match status" value="1"/>
</dbReference>
<dbReference type="Proteomes" id="UP000282311">
    <property type="component" value="Unassembled WGS sequence"/>
</dbReference>
<keyword evidence="8" id="KW-1185">Reference proteome</keyword>
<feature type="region of interest" description="Disordered" evidence="4">
    <location>
        <begin position="536"/>
        <end position="563"/>
    </location>
</feature>
<dbReference type="InterPro" id="IPR050465">
    <property type="entry name" value="UPF0194_transport"/>
</dbReference>
<evidence type="ECO:0000256" key="4">
    <source>
        <dbReference type="SAM" id="MobiDB-lite"/>
    </source>
</evidence>
<dbReference type="SUPFAM" id="SSF111369">
    <property type="entry name" value="HlyD-like secretion proteins"/>
    <property type="match status" value="1"/>
</dbReference>
<sequence length="563" mass="59664">MAMRRGTKWVVALAVVIVIGGGGTYFFVNKTERPAAANQQEQTTTVKKGNVRLSVSGTSQFQTQMIQNITAPAAGTIKTMNLIRSMPVKKGDVLLQISSYQVEENLKNGQNTLQQLQKDLNDLLSQQQNLKITAQTSGKLSLVTNLDVGSTVNKTTKIGTISTNSSFTAKLPFALEEALQLKQGDPVDLTIAAYSLTKTGTVQTIGKEVRADASGNRIVDVEINVANDGTLDAAMDVSGAATLNGREIKAKANAKLEYLKTTAFLADTSGTISELLHKNGDMVKAGELIAVVTNDTLKDSITAKKESLDRQDAAVKDMQARVDELTIKAPFDGVFSTDFANQRTNVLANFQSGANVKVGDMFGAVTSFDVMTLPIQVDELDIQSMKAGLKAEVRVDSIAGRVFQGELSQVSTVGVTSNGVTYYDAIVAVPNKDGQLKYGMTGTAEILIQDKKDVLTLPVEALQIQRGAATVNKVLPDGTKENVPVKVGIRSKTSVEIVEGLSEGDQVAIPTRQRTQNGTQQQIDQLRQQFQQQGGFPAGVVPGGGGAQGGGGNAGGAATRGGR</sequence>
<feature type="domain" description="Multidrug resistance protein MdtA-like C-terminal permuted SH3" evidence="6">
    <location>
        <begin position="453"/>
        <end position="509"/>
    </location>
</feature>
<comment type="caution">
    <text evidence="7">The sequence shown here is derived from an EMBL/GenBank/DDBJ whole genome shotgun (WGS) entry which is preliminary data.</text>
</comment>
<keyword evidence="2 3" id="KW-0175">Coiled coil</keyword>
<dbReference type="PANTHER" id="PTHR32347:SF14">
    <property type="entry name" value="EFFLUX SYSTEM COMPONENT YKNX-RELATED"/>
    <property type="match status" value="1"/>
</dbReference>
<gene>
    <name evidence="7" type="ORF">D7M11_13265</name>
</gene>
<evidence type="ECO:0000259" key="6">
    <source>
        <dbReference type="Pfam" id="PF25967"/>
    </source>
</evidence>
<evidence type="ECO:0000256" key="3">
    <source>
        <dbReference type="SAM" id="Coils"/>
    </source>
</evidence>
<dbReference type="RefSeq" id="WP_120747813.1">
    <property type="nucleotide sequence ID" value="NZ_RBAH01000008.1"/>
</dbReference>
<dbReference type="AlphaFoldDB" id="A0A3B0CIM6"/>
<organism evidence="7 8">
    <name type="scientific">Paenibacillus ginsengarvi</name>
    <dbReference type="NCBI Taxonomy" id="400777"/>
    <lineage>
        <taxon>Bacteria</taxon>
        <taxon>Bacillati</taxon>
        <taxon>Bacillota</taxon>
        <taxon>Bacilli</taxon>
        <taxon>Bacillales</taxon>
        <taxon>Paenibacillaceae</taxon>
        <taxon>Paenibacillus</taxon>
    </lineage>
</organism>
<dbReference type="OrthoDB" id="2461559at2"/>
<dbReference type="Gene3D" id="2.40.50.100">
    <property type="match status" value="1"/>
</dbReference>
<evidence type="ECO:0000313" key="7">
    <source>
        <dbReference type="EMBL" id="RKN84558.1"/>
    </source>
</evidence>
<protein>
    <submittedName>
        <fullName evidence="7">HlyD family efflux transporter periplasmic adaptor subunit</fullName>
    </submittedName>
</protein>
<accession>A0A3B0CIM6</accession>